<feature type="region of interest" description="Disordered" evidence="1">
    <location>
        <begin position="1"/>
        <end position="58"/>
    </location>
</feature>
<name>I1NVA4_ORYGL</name>
<dbReference type="eggNOG" id="ENOG502T1BN">
    <property type="taxonomic scope" value="Eukaryota"/>
</dbReference>
<feature type="region of interest" description="Disordered" evidence="1">
    <location>
        <begin position="124"/>
        <end position="144"/>
    </location>
</feature>
<dbReference type="AlphaFoldDB" id="I1NVA4"/>
<sequence length="226" mass="25269">MSCSAAAERVPVQEDRERDGERLLLRRADEGREHGELGGVGGDGGERGEPAGAEHDGGVHGAYRLRAMGAEPTAHAPPCHRDHLRRRGLPRRRLRHHRQQALHPHRLQGGGVRLPAGARPLPEEQRQHAGVRHRRLEQPAPRDAVHRRRALRRRAAAAVGHAGQGVPGRRRHGRVHQVQVRPAQILELHCMHAYCRKNKMAAELASPIAIIIIKRTYVRTVKKFVI</sequence>
<evidence type="ECO:0000256" key="1">
    <source>
        <dbReference type="SAM" id="MobiDB-lite"/>
    </source>
</evidence>
<proteinExistence type="predicted"/>
<dbReference type="EnsemblPlants" id="ORGLA01G0379400.1">
    <property type="protein sequence ID" value="ORGLA01G0379400.1"/>
    <property type="gene ID" value="ORGLA01G0379400"/>
</dbReference>
<dbReference type="Gramene" id="ORGLA01G0379400.1">
    <property type="protein sequence ID" value="ORGLA01G0379400.1"/>
    <property type="gene ID" value="ORGLA01G0379400"/>
</dbReference>
<protein>
    <submittedName>
        <fullName evidence="2">Uncharacterized protein</fullName>
    </submittedName>
</protein>
<feature type="compositionally biased region" description="Basic and acidic residues" evidence="1">
    <location>
        <begin position="11"/>
        <end position="36"/>
    </location>
</feature>
<keyword evidence="3" id="KW-1185">Reference proteome</keyword>
<organism evidence="2 3">
    <name type="scientific">Oryza glaberrima</name>
    <name type="common">African rice</name>
    <dbReference type="NCBI Taxonomy" id="4538"/>
    <lineage>
        <taxon>Eukaryota</taxon>
        <taxon>Viridiplantae</taxon>
        <taxon>Streptophyta</taxon>
        <taxon>Embryophyta</taxon>
        <taxon>Tracheophyta</taxon>
        <taxon>Spermatophyta</taxon>
        <taxon>Magnoliopsida</taxon>
        <taxon>Liliopsida</taxon>
        <taxon>Poales</taxon>
        <taxon>Poaceae</taxon>
        <taxon>BOP clade</taxon>
        <taxon>Oryzoideae</taxon>
        <taxon>Oryzeae</taxon>
        <taxon>Oryzinae</taxon>
        <taxon>Oryza</taxon>
    </lineage>
</organism>
<dbReference type="HOGENOM" id="CLU_1226469_0_0_1"/>
<evidence type="ECO:0000313" key="2">
    <source>
        <dbReference type="EnsemblPlants" id="ORGLA01G0379400.1"/>
    </source>
</evidence>
<dbReference type="Proteomes" id="UP000007306">
    <property type="component" value="Chromosome 1"/>
</dbReference>
<evidence type="ECO:0000313" key="3">
    <source>
        <dbReference type="Proteomes" id="UP000007306"/>
    </source>
</evidence>
<dbReference type="OMA" id="HAPPCHR"/>
<reference evidence="2 3" key="2">
    <citation type="submission" date="2018-04" db="EMBL/GenBank/DDBJ databases">
        <title>OglaRS2 (Oryza glaberrima Reference Sequence Version 2).</title>
        <authorList>
            <person name="Zhang J."/>
            <person name="Kudrna D."/>
            <person name="Lee S."/>
            <person name="Talag J."/>
            <person name="Rajasekar S."/>
            <person name="Wing R.A."/>
        </authorList>
    </citation>
    <scope>NUCLEOTIDE SEQUENCE [LARGE SCALE GENOMIC DNA]</scope>
    <source>
        <strain evidence="2 3">cv. IRGC 96717</strain>
    </source>
</reference>
<reference evidence="2" key="1">
    <citation type="submission" date="2015-06" db="UniProtKB">
        <authorList>
            <consortium name="EnsemblPlants"/>
        </authorList>
    </citation>
    <scope>IDENTIFICATION</scope>
</reference>
<feature type="compositionally biased region" description="Basic and acidic residues" evidence="1">
    <location>
        <begin position="44"/>
        <end position="58"/>
    </location>
</feature>
<accession>I1NVA4</accession>